<keyword evidence="1" id="KW-0732">Signal</keyword>
<dbReference type="EMBL" id="VZDO01000008">
    <property type="protein sequence ID" value="KAB0679885.1"/>
    <property type="molecule type" value="Genomic_DNA"/>
</dbReference>
<evidence type="ECO:0000313" key="2">
    <source>
        <dbReference type="EMBL" id="KAB0679885.1"/>
    </source>
</evidence>
<evidence type="ECO:0000256" key="1">
    <source>
        <dbReference type="SAM" id="SignalP"/>
    </source>
</evidence>
<dbReference type="RefSeq" id="WP_150970004.1">
    <property type="nucleotide sequence ID" value="NZ_VZDO01000008.1"/>
</dbReference>
<organism evidence="2 3">
    <name type="scientific">Plantimonas leprariae</name>
    <dbReference type="NCBI Taxonomy" id="2615207"/>
    <lineage>
        <taxon>Bacteria</taxon>
        <taxon>Pseudomonadati</taxon>
        <taxon>Pseudomonadota</taxon>
        <taxon>Alphaproteobacteria</taxon>
        <taxon>Hyphomicrobiales</taxon>
        <taxon>Aurantimonadaceae</taxon>
        <taxon>Plantimonas</taxon>
    </lineage>
</organism>
<accession>A0A7V7TWR6</accession>
<sequence length="156" mass="17394">MIKTLLIGLWVCAASLGTSYVVASMQDPGGEKKPDPTYFAGLDWRKTDGITIPVVSKDKISGYVLARFVYTIDGESAAKLATPPDPFILNDAFVTVYETSGFDFEHPEKYDLEGLKNRIKESVNKRYGQELVHEVLVEQFDFLPKDDMSPHKTASN</sequence>
<protein>
    <recommendedName>
        <fullName evidence="4">Flagellar protein FliL</fullName>
    </recommendedName>
</protein>
<name>A0A7V7TWR6_9HYPH</name>
<evidence type="ECO:0008006" key="4">
    <source>
        <dbReference type="Google" id="ProtNLM"/>
    </source>
</evidence>
<feature type="chain" id="PRO_5030624220" description="Flagellar protein FliL" evidence="1">
    <location>
        <begin position="24"/>
        <end position="156"/>
    </location>
</feature>
<gene>
    <name evidence="2" type="ORF">F6X38_11720</name>
</gene>
<feature type="signal peptide" evidence="1">
    <location>
        <begin position="1"/>
        <end position="23"/>
    </location>
</feature>
<evidence type="ECO:0000313" key="3">
    <source>
        <dbReference type="Proteomes" id="UP000432089"/>
    </source>
</evidence>
<dbReference type="Proteomes" id="UP000432089">
    <property type="component" value="Unassembled WGS sequence"/>
</dbReference>
<proteinExistence type="predicted"/>
<comment type="caution">
    <text evidence="2">The sequence shown here is derived from an EMBL/GenBank/DDBJ whole genome shotgun (WGS) entry which is preliminary data.</text>
</comment>
<reference evidence="2 3" key="1">
    <citation type="submission" date="2019-09" db="EMBL/GenBank/DDBJ databases">
        <title>YIM 132180 draft genome.</title>
        <authorList>
            <person name="Zhang K."/>
        </authorList>
    </citation>
    <scope>NUCLEOTIDE SEQUENCE [LARGE SCALE GENOMIC DNA]</scope>
    <source>
        <strain evidence="2 3">YIM 132180</strain>
    </source>
</reference>
<dbReference type="AlphaFoldDB" id="A0A7V7TWR6"/>
<keyword evidence="3" id="KW-1185">Reference proteome</keyword>